<dbReference type="OrthoDB" id="40902at2759"/>
<name>A0A0D2IND9_9EURO</name>
<gene>
    <name evidence="3" type="ORF">Z518_01992</name>
</gene>
<dbReference type="EMBL" id="KN847476">
    <property type="protein sequence ID" value="KIX07339.1"/>
    <property type="molecule type" value="Genomic_DNA"/>
</dbReference>
<organism evidence="3 4">
    <name type="scientific">Rhinocladiella mackenziei CBS 650.93</name>
    <dbReference type="NCBI Taxonomy" id="1442369"/>
    <lineage>
        <taxon>Eukaryota</taxon>
        <taxon>Fungi</taxon>
        <taxon>Dikarya</taxon>
        <taxon>Ascomycota</taxon>
        <taxon>Pezizomycotina</taxon>
        <taxon>Eurotiomycetes</taxon>
        <taxon>Chaetothyriomycetidae</taxon>
        <taxon>Chaetothyriales</taxon>
        <taxon>Herpotrichiellaceae</taxon>
        <taxon>Rhinocladiella</taxon>
    </lineage>
</organism>
<evidence type="ECO:0000259" key="2">
    <source>
        <dbReference type="Pfam" id="PF22669"/>
    </source>
</evidence>
<dbReference type="PANTHER" id="PTHR16320">
    <property type="entry name" value="SPHINGOMYELINASE FAMILY MEMBER"/>
    <property type="match status" value="1"/>
</dbReference>
<keyword evidence="4" id="KW-1185">Reference proteome</keyword>
<dbReference type="InterPro" id="IPR000300">
    <property type="entry name" value="IPPc"/>
</dbReference>
<evidence type="ECO:0000256" key="1">
    <source>
        <dbReference type="SAM" id="SignalP"/>
    </source>
</evidence>
<feature type="domain" description="Inositol polyphosphate-related phosphatase" evidence="2">
    <location>
        <begin position="88"/>
        <end position="242"/>
    </location>
</feature>
<dbReference type="GeneID" id="25290063"/>
<dbReference type="Proteomes" id="UP000053617">
    <property type="component" value="Unassembled WGS sequence"/>
</dbReference>
<dbReference type="InterPro" id="IPR038772">
    <property type="entry name" value="Sph/SMPD2-like"/>
</dbReference>
<dbReference type="Pfam" id="PF22669">
    <property type="entry name" value="Exo_endo_phos2"/>
    <property type="match status" value="1"/>
</dbReference>
<evidence type="ECO:0000313" key="4">
    <source>
        <dbReference type="Proteomes" id="UP000053617"/>
    </source>
</evidence>
<dbReference type="RefSeq" id="XP_013274475.1">
    <property type="nucleotide sequence ID" value="XM_013419021.1"/>
</dbReference>
<dbReference type="GO" id="GO:0046856">
    <property type="term" value="P:phosphatidylinositol dephosphorylation"/>
    <property type="evidence" value="ECO:0007669"/>
    <property type="project" value="InterPro"/>
</dbReference>
<dbReference type="STRING" id="1442369.A0A0D2IND9"/>
<dbReference type="Gene3D" id="3.60.10.10">
    <property type="entry name" value="Endonuclease/exonuclease/phosphatase"/>
    <property type="match status" value="1"/>
</dbReference>
<dbReference type="AlphaFoldDB" id="A0A0D2IND9"/>
<dbReference type="GO" id="GO:0004767">
    <property type="term" value="F:sphingomyelin phosphodiesterase activity"/>
    <property type="evidence" value="ECO:0007669"/>
    <property type="project" value="InterPro"/>
</dbReference>
<sequence>MVARSVFTSQLLALVSLLHRSTFAQTAGTFDFLTYNVAGLPAILNDNGVSGDKETNSGTIGSKLAEGAYDVVHMQEVWSDLRALDSRIDEQKDFNYHAYIYATDNHPYRTATSGGVPFGSGLNTVANYDWSTFNRITWNSCNLNEGDCLTPKGFTFMRLELADGATVDLYNLHADAGSDTGDSDARQAGIEQILAYVDANSAGQAVIIAGDTNDRYTNSDRSIDLLTNAGFTDSWVELIKGGTYPTAGATANPCDVPAASNACEVVDKVLYRSGNSISLSATAWSYASDFFVQENGDPLSDHNPVLVQFAWSTA</sequence>
<dbReference type="HOGENOM" id="CLU_070126_0_0_1"/>
<dbReference type="SUPFAM" id="SSF56219">
    <property type="entry name" value="DNase I-like"/>
    <property type="match status" value="1"/>
</dbReference>
<feature type="chain" id="PRO_5002244647" evidence="1">
    <location>
        <begin position="27"/>
        <end position="314"/>
    </location>
</feature>
<dbReference type="GO" id="GO:0005737">
    <property type="term" value="C:cytoplasm"/>
    <property type="evidence" value="ECO:0007669"/>
    <property type="project" value="TreeGrafter"/>
</dbReference>
<dbReference type="InterPro" id="IPR036691">
    <property type="entry name" value="Endo/exonu/phosph_ase_sf"/>
</dbReference>
<keyword evidence="1" id="KW-0732">Signal</keyword>
<accession>A0A0D2IND9</accession>
<reference evidence="3 4" key="1">
    <citation type="submission" date="2015-01" db="EMBL/GenBank/DDBJ databases">
        <title>The Genome Sequence of Rhinocladiella mackenzie CBS 650.93.</title>
        <authorList>
            <consortium name="The Broad Institute Genomics Platform"/>
            <person name="Cuomo C."/>
            <person name="de Hoog S."/>
            <person name="Gorbushina A."/>
            <person name="Stielow B."/>
            <person name="Teixiera M."/>
            <person name="Abouelleil A."/>
            <person name="Chapman S.B."/>
            <person name="Priest M."/>
            <person name="Young S.K."/>
            <person name="Wortman J."/>
            <person name="Nusbaum C."/>
            <person name="Birren B."/>
        </authorList>
    </citation>
    <scope>NUCLEOTIDE SEQUENCE [LARGE SCALE GENOMIC DNA]</scope>
    <source>
        <strain evidence="3 4">CBS 650.93</strain>
    </source>
</reference>
<dbReference type="PANTHER" id="PTHR16320:SF1">
    <property type="entry name" value="SPHINGOMYELINASE DDB_G0288017"/>
    <property type="match status" value="1"/>
</dbReference>
<feature type="signal peptide" evidence="1">
    <location>
        <begin position="1"/>
        <end position="26"/>
    </location>
</feature>
<evidence type="ECO:0000313" key="3">
    <source>
        <dbReference type="EMBL" id="KIX07339.1"/>
    </source>
</evidence>
<protein>
    <submittedName>
        <fullName evidence="3">Rhinocladiella mackenziei CBS 650.93 unplaced genomic scaffold supercont1.2, whole genome shotgun sequence</fullName>
    </submittedName>
</protein>
<dbReference type="VEuPathDB" id="FungiDB:Z518_01992"/>
<dbReference type="GO" id="GO:0016791">
    <property type="term" value="F:phosphatase activity"/>
    <property type="evidence" value="ECO:0007669"/>
    <property type="project" value="InterPro"/>
</dbReference>
<proteinExistence type="predicted"/>